<organism evidence="4 5">
    <name type="scientific">Durio zibethinus</name>
    <name type="common">Durian</name>
    <dbReference type="NCBI Taxonomy" id="66656"/>
    <lineage>
        <taxon>Eukaryota</taxon>
        <taxon>Viridiplantae</taxon>
        <taxon>Streptophyta</taxon>
        <taxon>Embryophyta</taxon>
        <taxon>Tracheophyta</taxon>
        <taxon>Spermatophyta</taxon>
        <taxon>Magnoliopsida</taxon>
        <taxon>eudicotyledons</taxon>
        <taxon>Gunneridae</taxon>
        <taxon>Pentapetalae</taxon>
        <taxon>rosids</taxon>
        <taxon>malvids</taxon>
        <taxon>Malvales</taxon>
        <taxon>Malvaceae</taxon>
        <taxon>Helicteroideae</taxon>
        <taxon>Durio</taxon>
    </lineage>
</organism>
<name>A0A6P5WNJ2_DURZI</name>
<dbReference type="Pfam" id="PF16201">
    <property type="entry name" value="NopRA1"/>
    <property type="match status" value="1"/>
</dbReference>
<evidence type="ECO:0000259" key="3">
    <source>
        <dbReference type="Pfam" id="PF16201"/>
    </source>
</evidence>
<evidence type="ECO:0000313" key="4">
    <source>
        <dbReference type="Proteomes" id="UP000515121"/>
    </source>
</evidence>
<feature type="region of interest" description="Disordered" evidence="1">
    <location>
        <begin position="1"/>
        <end position="40"/>
    </location>
</feature>
<dbReference type="InterPro" id="IPR021714">
    <property type="entry name" value="URB1_N"/>
</dbReference>
<feature type="compositionally biased region" description="Polar residues" evidence="1">
    <location>
        <begin position="1"/>
        <end position="11"/>
    </location>
</feature>
<feature type="domain" description="URB1 N-terminal" evidence="2">
    <location>
        <begin position="94"/>
        <end position="397"/>
    </location>
</feature>
<gene>
    <name evidence="5" type="primary">LOC111276058</name>
</gene>
<feature type="compositionally biased region" description="Acidic residues" evidence="1">
    <location>
        <begin position="17"/>
        <end position="35"/>
    </location>
</feature>
<dbReference type="InterPro" id="IPR032436">
    <property type="entry name" value="URB1_C"/>
</dbReference>
<dbReference type="InterPro" id="IPR039844">
    <property type="entry name" value="URB1"/>
</dbReference>
<dbReference type="Pfam" id="PF11707">
    <property type="entry name" value="Npa1"/>
    <property type="match status" value="1"/>
</dbReference>
<reference evidence="5" key="1">
    <citation type="submission" date="2025-08" db="UniProtKB">
        <authorList>
            <consortium name="RefSeq"/>
        </authorList>
    </citation>
    <scope>IDENTIFICATION</scope>
    <source>
        <tissue evidence="5">Fruit stalk</tissue>
    </source>
</reference>
<dbReference type="Proteomes" id="UP000515121">
    <property type="component" value="Unplaced"/>
</dbReference>
<accession>A0A6P5WNJ2</accession>
<keyword evidence="4" id="KW-1185">Reference proteome</keyword>
<dbReference type="GO" id="GO:0005730">
    <property type="term" value="C:nucleolus"/>
    <property type="evidence" value="ECO:0007669"/>
    <property type="project" value="TreeGrafter"/>
</dbReference>
<feature type="domain" description="URB1 C-terminal" evidence="3">
    <location>
        <begin position="2038"/>
        <end position="2228"/>
    </location>
</feature>
<dbReference type="RefSeq" id="XP_022717539.1">
    <property type="nucleotide sequence ID" value="XM_022861804.1"/>
</dbReference>
<evidence type="ECO:0000313" key="5">
    <source>
        <dbReference type="RefSeq" id="XP_022717539.1"/>
    </source>
</evidence>
<dbReference type="PANTHER" id="PTHR13500">
    <property type="entry name" value="NUCLEOLAR PRERIBOSOMAL-ASSOCIATED PROTEIN 1"/>
    <property type="match status" value="1"/>
</dbReference>
<evidence type="ECO:0000256" key="1">
    <source>
        <dbReference type="SAM" id="MobiDB-lite"/>
    </source>
</evidence>
<dbReference type="GeneID" id="111276058"/>
<protein>
    <submittedName>
        <fullName evidence="5">Uncharacterized protein LOC111276058 isoform X1</fullName>
    </submittedName>
</protein>
<dbReference type="OrthoDB" id="72892at2759"/>
<proteinExistence type="predicted"/>
<sequence>MEEPISASNKQVAVMECDNDTESEFEGGGEEEEGVSETSVFESSREAKLKELLHKINSIEIKLFSDATKEFVKLLKTDAGAELLHLYVRTSPSLSELLEAWKLRQGKPGMSYVLSLISSILSHPEGRRYNYKLGVSRVLDKFARLIVDEKLEDVYKELNSKDGKRQNAALLLMGSVIRRCSGLASEVARKFDFKLQGFSKLSEYKKRKQIDKKKYSTRKSFVGFAMSFLEMGKPGLLRWILQQREMYSGVLRCLGNDDDETVSYILATLRDRVLTEESLVPPGLRSVLFGSVTLEQLVNISGRENGGVAAELAYTVLLMVCTDPSNGLMPDLERHPNPLKGNPKRLLGVMKKLKATEIGYHKDLLLATLRGRPSLGAAYMNEFPYSVEDHASPTWFSTVSLAASLISSVAMGNPFGFFDAKSHDPPSFDSVDVQNIINCICPRPLSRSVVTKGLLHSDFLVKHGALRVLLEELKLLDSFISSLSHISCVRNQMMESWASLKRDIQNEVQTLLPNTQVLLTLFSSLGTHSRIPSLKRKPGLETFSENSSLKKLKAGVSKEDSDIIVGGITSGPDIALPEDHDMVADAHVTDVLGTEKEFLNVISEIWGLDLSSSPIMELKDAEMYFYSKLLDTLKIYLQALPTVLEGSFDFFMNLLSSPSALPIDLQRSLLSLLIEYIGWSPANRKFNRIPLLMYKHLQMFVNLLILSPNSDIKNQAYLLARAAMLSTGAFDRNPCEIDAWFLFLPGYGRNKSSVEGHGVEVLQSLSAVVVSFLGDAISTIGNNLFKHWDIFRRYISRLKGFKGISPNFSLLIICALNKCLRLLNSSSGTFSLSEKSMISLYVCNTLKYLLQTQVDAALLSDLIQSVLSEGLGDRCSMVYDSGDFFCEWRPLKSLLYFSQNALYPRPHCYLSIDKTAILDDNSFANTLCEVKKIIRNEHQGELSGIVKAFYSATLCAAPEDILMNFPLVMTISLKLGVAVLLLSSLIFSEQNFFVGISNLWPEVFFPGLEMALTRIHQQGNDDAEGMISNIDLDTIQSATTAFSLFLKQIPFHVLFSAIISTDALYLSEHSKVQDLLLAKRSEWTSDGPISCLRLVLFWFYRVRVSYRSKQLTELEQLSDMCLILVKDMFSQLLALKPDFECLMDSDVPLSAETIREVAETILCHPAVIASLTCPLSCNKEVSLVTTGLLGNGLETFLSLSSQRLHKLDRHVLDLLTATLEYYLYFSKSHYSVIEDGPRRTFQRAFSSLVQRLFLDLRDRFDVCSASGDLQPLLSSFCALHALIRFISPFGLLELGNWMFSRINVNQLTVENFHAMSALSVGFSIAGGAFEVLSTYLEQPLIMRAPYDFLWEVEEKTFDVNLLEDIYVKVCKFACNFKLDFADMCLLRAVSSVYRQKNTHHGALHPSSALMSRVIMSTPVEIVSHCISRTSIGKAKLLHLLIEMSPLHLSIFGQLFLSILNRNFLSNGFLMKEVSGYALSDQDFMMLLPAALSLLNSAFVKFKTNFYQHFKSIPSFYSRLLLNGFVHWNSFVSTDIFQEEYSEFLPSSAEELFNLVDGSLLGKAINLLRYHFLLSGDSFKLKKRLELFNSIFASSATHEELLDCNVTEMDFSSVNKSLNHINKVVAKISFCRMLLFPEDDKELFLPEETDGGLKEISLILGSNKADSSRMHFMNALVGAWQWMVKKLPLVPEYSKSIIANSGDCLCLYGYLEVFILRNILQLTRKMHGYLIQLQSIPFVEQLMRSTLLHRFEDSNTLRILRSILILLSEGTFSRVLCLQMLLGHSQFGPMIHSISKSSVSETGTFFRPMSSILRLLVIPHISSNMNDGKDDQEAAVMCVKQLEILKLLRTLLQSGTDQSGFDSRNDNGINLKELHLLLLSSYGATLGEIDLEIYSLMNEIESIDSSESKYIAEMDYLWGSAAMKVKKERGLEHNASIDIITDTEVVLEGRKINYRENLLVEPKVCAATVLHFPFDRTASDEPLSLNKFPTDNLKDVIKPPSPGAGKIQRYDPVFIMRFSIHSLSAGYIEPVEFAGLGLLAVAFVSMSSLDVGMRKLAYEVLSRFKISLEGCQKKKDVMRLHLLLMYMQNGIEEPWQRIPSVVAIFSAETSQILLDPLHEHYSTLNKLLMDSSRVTMKQIPLFHDFFHSKAVNFRAQRLWILHLAYAGLNLEDDAWLYIRSSILETLMSFYASPLSDIESKKLILQILKKSVEFHKMAHYLVEQCSLFSWLSSILSTYGRVLLGDNKKIFLTELAVVIEIVNVVISSKDISEWLQSCALEQLMELVSHLYKLIVGGMKVTNEYAAFINPTLQIIISTLKISHKRQIYQPHFSLSLEVLFEISLAVNEHGIGSTANAECGLEAILMCTPPVGIFCMNREKLSSFLVWATSTALKSKSRKMFQCNESGLCLPVVSEEASHEEPLTLKLLRWLTASIIHGKLSWNFNDWTATFSDRSNLKTLWSLLEYVAKGDKEGSKSSFHFEEMLAAQVFYLQQSLGINCSALPSVISALCLLLLSDDSNFAGLDFMLGFRTSMVTLCSRIRCPPELNPAWRWSFDQPWKDHSSELTGLERIDELHACQTLLLMISNMLWRKSSDFWELSLQDVENSGVFEWERSIIETE</sequence>
<evidence type="ECO:0000259" key="2">
    <source>
        <dbReference type="Pfam" id="PF11707"/>
    </source>
</evidence>
<dbReference type="PANTHER" id="PTHR13500:SF0">
    <property type="entry name" value="NUCLEOLAR PRE-RIBOSOMAL-ASSOCIATED PROTEIN 1"/>
    <property type="match status" value="1"/>
</dbReference>
<dbReference type="KEGG" id="dzi:111276058"/>
<dbReference type="GO" id="GO:0000466">
    <property type="term" value="P:maturation of 5.8S rRNA from tricistronic rRNA transcript (SSU-rRNA, 5.8S rRNA, LSU-rRNA)"/>
    <property type="evidence" value="ECO:0007669"/>
    <property type="project" value="TreeGrafter"/>
</dbReference>
<dbReference type="GO" id="GO:0000463">
    <property type="term" value="P:maturation of LSU-rRNA from tricistronic rRNA transcript (SSU-rRNA, 5.8S rRNA, LSU-rRNA)"/>
    <property type="evidence" value="ECO:0007669"/>
    <property type="project" value="TreeGrafter"/>
</dbReference>